<gene>
    <name evidence="1" type="ORF">SteCoe_8572</name>
</gene>
<organism evidence="1 2">
    <name type="scientific">Stentor coeruleus</name>
    <dbReference type="NCBI Taxonomy" id="5963"/>
    <lineage>
        <taxon>Eukaryota</taxon>
        <taxon>Sar</taxon>
        <taxon>Alveolata</taxon>
        <taxon>Ciliophora</taxon>
        <taxon>Postciliodesmatophora</taxon>
        <taxon>Heterotrichea</taxon>
        <taxon>Heterotrichida</taxon>
        <taxon>Stentoridae</taxon>
        <taxon>Stentor</taxon>
    </lineage>
</organism>
<sequence length="2121" mass="226104">MFFALLLLSVTGEMFYSFDSMLDPLHIKWPKNWVSNMVEPSSNHAGETVSINVYCYVPITLPIGTYVELTVKGLTTATKSYNLAAEQKSTDDNTFTFTGYVLPSTAGSYGPISIVIRQSSTGQILAASEVLGVLGVTSSKPTAGSLSVTWGTASKIISASSSLTFSFSLTASMDEYDFFVLNTDSNFPFTTLTGPTWAEDASGTTYFSSMGVDAQKDSNKVVFYGLQTPVYEDVTGTFTLTGFTNPDYVKSGSGYSWSLEVYRFGTKTILQRFTSTQPSDSTVAGAITISSWTPSNSYLDKSDIVLGLSTFMTVKFSGAHTVTSGGYFDITFSAGVSLSSVSYVTADADQVLIDGGTGSEYIYAEPVSSISCSIAVQVVTCTVKDDQSISAGTQISLYTLVLFGSSPSISSIKSYNKDAKMIDTTAAAESITYSATTSKVLLANAPVAYITTSKSDATSLNTVGTNGNSGLVVSFLADGSITTSSSFSISAPLIIQDSATEFSLGFASSVYGIYPSTNTQAVFTTTTFATTAGITPQLNSGTLSFTSPIAYTDATHYVNLYFGAGSSGTPGKVYMPNFETGLQARHEFAIKYTISTKTYVWAKPLYFISATSDPAFLFYCKDSPAPGLPAKLSITPAFAWTIDSAYTAYIIFEITTDNVNIGADFGSGLDSLDEYPAQGVGLSDTLFIYYTEDSTAINLYYEFGSATVAASAMDIIIPIPSLTDSVAYTVDACIVAQRDADEAVFYLSKTSTQAAISASSSVLTPTDSSPSTTATFSTLGSMASVGLPLTGISAGAVTKGASLSFDKGFAFGSSPTINGATTGAKSLSLLVSSNPKFEFVTGYLTDSAGIAFTDVASSSSTSWVLNSATASWFASSAKAYLTIGSSPSGFADAVCYNYEDFDFTISPASMTLANYDPKSTKGLGADSFTFDLTISLTTPGAIYALDNSKITFIVGSSFAATGCAWTLTAGTFSDSGTLGSNTGTTTKKLTSNIDASTNIVITVKNIPRIAYVDDSTKYSGFTSVTVYYDTNEVYKWTDSSDDSKTTLTTGTTYGKSNIASVMAFPNAKGSNGVYFQITFKPAYALPAGSEITIEGESFSADTLVTDNTWCNYGFSTASITNSKLVLTISSAVASGATVEVRKDLAFDISSSASSTSSSFLVTAKYLSTTIVQDALADAKTVQQIAYSSAATPVLSSVTVTPSMTNMGLVSSHKFTFKASTDILEDWMICFDAPADYDAYPGPVEDFELLPSVFFLEVESDASDYVICYADHWVISCGGFGQIASGTEINVYITLLNPVVTSTTWSIYVVDSTGTLVVAPYYSLAAAYTSIPSSTVDLYTVSHDSEQGYSQNIEFVMLATESFSASGAIYVQFPGPYDLEVYNPNSVTCSGVYETDTPTNFIPEGSECAVYGNWVEFILPSAQSLTANYWTTLTAEEIVQPADGFSRSKDNYDAYIDTLFDVYDYWTGKFKVLTISGDSTAATAFTGMSVCNLNAAYTGYFYQDWDVVDINGGEDLIVIPGTFSEYYLIAATDLVLNALELLVYAKDENDDVLKLDSDSYQLTNSYPFDIFRVGVPIETVEGFYYITWDIKETPFQSGVYNYGVPPKTTVQVFSDESVSVTTSEISLVPIGLFSYPIEIFLDGVSPFSDITISLALDTSSTLYSFEPESLTFTSSDFSKSFVIKATSEAVDGTKVTFSYSISGTDKDAFEIDSSASFTIGSINTASAVITSLDLVEDGSNSLDLVINIDTASVVTWALMASNVYDNYDNVTDYDYIMNTAYPLVGDPTDAQVDIYDQTTEFSATLESITGDDWDVISRSITVMSLQTYFTGQSFVDSGTSTIYSFTSLIASSDYVAVVWADNFSGSDLAYEEAEGTTGDLSPPAIVTLTFDDVIPSGSMSAVNKALALTFKVNSLRVKTFGGITRRLGSTSSSVLASSVMTPEKPSDVANSVDNDVLLVNLNAQGVVTTGVSLSATDATYETFGTPGFTDPEWNNTDVEFVFSFTADVNGIFCCGYQVDSNSTYTSSNLVFGINSDGEDISDSAWCYDASEGESYTFTLFVNETGEVGTFDLACTICNAYPILPECLTDENLEMSSIEWLNETDSYGRSLVMAIVALIAYLS</sequence>
<name>A0A1R2CJY9_9CILI</name>
<dbReference type="OrthoDB" id="328009at2759"/>
<comment type="caution">
    <text evidence="1">The sequence shown here is derived from an EMBL/GenBank/DDBJ whole genome shotgun (WGS) entry which is preliminary data.</text>
</comment>
<evidence type="ECO:0000313" key="1">
    <source>
        <dbReference type="EMBL" id="OMJ89275.1"/>
    </source>
</evidence>
<reference evidence="1 2" key="1">
    <citation type="submission" date="2016-11" db="EMBL/GenBank/DDBJ databases">
        <title>The macronuclear genome of Stentor coeruleus: a giant cell with tiny introns.</title>
        <authorList>
            <person name="Slabodnick M."/>
            <person name="Ruby J.G."/>
            <person name="Reiff S.B."/>
            <person name="Swart E.C."/>
            <person name="Gosai S."/>
            <person name="Prabakaran S."/>
            <person name="Witkowska E."/>
            <person name="Larue G.E."/>
            <person name="Fisher S."/>
            <person name="Freeman R.M."/>
            <person name="Gunawardena J."/>
            <person name="Chu W."/>
            <person name="Stover N.A."/>
            <person name="Gregory B.D."/>
            <person name="Nowacki M."/>
            <person name="Derisi J."/>
            <person name="Roy S.W."/>
            <person name="Marshall W.F."/>
            <person name="Sood P."/>
        </authorList>
    </citation>
    <scope>NUCLEOTIDE SEQUENCE [LARGE SCALE GENOMIC DNA]</scope>
    <source>
        <strain evidence="1">WM001</strain>
    </source>
</reference>
<protein>
    <submittedName>
        <fullName evidence="1">Uncharacterized protein</fullName>
    </submittedName>
</protein>
<proteinExistence type="predicted"/>
<dbReference type="EMBL" id="MPUH01000129">
    <property type="protein sequence ID" value="OMJ89275.1"/>
    <property type="molecule type" value="Genomic_DNA"/>
</dbReference>
<keyword evidence="2" id="KW-1185">Reference proteome</keyword>
<accession>A0A1R2CJY9</accession>
<dbReference type="Proteomes" id="UP000187209">
    <property type="component" value="Unassembled WGS sequence"/>
</dbReference>
<evidence type="ECO:0000313" key="2">
    <source>
        <dbReference type="Proteomes" id="UP000187209"/>
    </source>
</evidence>